<organism evidence="1 2">
    <name type="scientific">Cellulomonas bogoriensis 69B4 = DSM 16987</name>
    <dbReference type="NCBI Taxonomy" id="1386082"/>
    <lineage>
        <taxon>Bacteria</taxon>
        <taxon>Bacillati</taxon>
        <taxon>Actinomycetota</taxon>
        <taxon>Actinomycetes</taxon>
        <taxon>Micrococcales</taxon>
        <taxon>Cellulomonadaceae</taxon>
        <taxon>Cellulomonas</taxon>
    </lineage>
</organism>
<evidence type="ECO:0000313" key="2">
    <source>
        <dbReference type="Proteomes" id="UP000054314"/>
    </source>
</evidence>
<gene>
    <name evidence="1" type="ORF">N869_01015</name>
</gene>
<evidence type="ECO:0000313" key="1">
    <source>
        <dbReference type="EMBL" id="KGM12881.1"/>
    </source>
</evidence>
<accession>A0A0A0BY86</accession>
<sequence length="128" mass="13918">MIVLSCSHPLTEPQLERLQVLAGGARLRVLEPDLAHLDLDGDLVGQVRRALDALPLRGSDWESLPFLVSLPALSLSAAVLVAEVHGRCGHFPTVVRRVRSRGPVVMFEVADLIGLQDVRTSARAGRDR</sequence>
<dbReference type="AlphaFoldDB" id="A0A0A0BY86"/>
<dbReference type="EMBL" id="AXCZ01000085">
    <property type="protein sequence ID" value="KGM12881.1"/>
    <property type="molecule type" value="Genomic_DNA"/>
</dbReference>
<comment type="caution">
    <text evidence="1">The sequence shown here is derived from an EMBL/GenBank/DDBJ whole genome shotgun (WGS) entry which is preliminary data.</text>
</comment>
<keyword evidence="2" id="KW-1185">Reference proteome</keyword>
<reference evidence="1 2" key="1">
    <citation type="submission" date="2013-08" db="EMBL/GenBank/DDBJ databases">
        <title>Genome sequencing of Cellulomonas bogoriensis 69B4.</title>
        <authorList>
            <person name="Chen F."/>
            <person name="Li Y."/>
            <person name="Wang G."/>
        </authorList>
    </citation>
    <scope>NUCLEOTIDE SEQUENCE [LARGE SCALE GENOMIC DNA]</scope>
    <source>
        <strain evidence="1 2">69B4</strain>
    </source>
</reference>
<protein>
    <submittedName>
        <fullName evidence="1">Uncharacterized protein</fullName>
    </submittedName>
</protein>
<name>A0A0A0BY86_9CELL</name>
<proteinExistence type="predicted"/>
<dbReference type="Proteomes" id="UP000054314">
    <property type="component" value="Unassembled WGS sequence"/>
</dbReference>
<dbReference type="NCBIfam" id="NF040560">
    <property type="entry name" value="CAS_Csx15"/>
    <property type="match status" value="1"/>
</dbReference>